<feature type="domain" description="Aspartate/ornithine carbamoyltransferase Asp/Orn-binding" evidence="3">
    <location>
        <begin position="103"/>
        <end position="258"/>
    </location>
</feature>
<name>A0A1G1WC21_9BACT</name>
<dbReference type="InterPro" id="IPR006130">
    <property type="entry name" value="Asp/Orn_carbamoylTrfase"/>
</dbReference>
<dbReference type="UniPathway" id="UPA00070">
    <property type="reaction ID" value="UER00116"/>
</dbReference>
<dbReference type="Pfam" id="PF02729">
    <property type="entry name" value="OTCace_N"/>
    <property type="match status" value="1"/>
</dbReference>
<dbReference type="InterPro" id="IPR036901">
    <property type="entry name" value="Asp/Orn_carbamoylTrfase_sf"/>
</dbReference>
<dbReference type="GO" id="GO:0016597">
    <property type="term" value="F:amino acid binding"/>
    <property type="evidence" value="ECO:0007669"/>
    <property type="project" value="InterPro"/>
</dbReference>
<protein>
    <submittedName>
        <fullName evidence="5">Uncharacterized protein</fullName>
    </submittedName>
</protein>
<reference evidence="5 6" key="1">
    <citation type="journal article" date="2016" name="Nat. Commun.">
        <title>Thousands of microbial genomes shed light on interconnected biogeochemical processes in an aquifer system.</title>
        <authorList>
            <person name="Anantharaman K."/>
            <person name="Brown C.T."/>
            <person name="Hug L.A."/>
            <person name="Sharon I."/>
            <person name="Castelle C.J."/>
            <person name="Probst A.J."/>
            <person name="Thomas B.C."/>
            <person name="Singh A."/>
            <person name="Wilkins M.J."/>
            <person name="Karaoz U."/>
            <person name="Brodie E.L."/>
            <person name="Williams K.H."/>
            <person name="Hubbard S.S."/>
            <person name="Banfield J.F."/>
        </authorList>
    </citation>
    <scope>NUCLEOTIDE SEQUENCE [LARGE SCALE GENOMIC DNA]</scope>
</reference>
<evidence type="ECO:0000256" key="2">
    <source>
        <dbReference type="RuleBase" id="RU003634"/>
    </source>
</evidence>
<dbReference type="PRINTS" id="PR00100">
    <property type="entry name" value="AOTCASE"/>
</dbReference>
<sequence>ERTLDSFVSACDLLGARNTWLGNPEIFSSQAKGESLADMIQVICRYHYDLIVIRSKLQGEVARAASVSGDVPVINAGDGSGEHPTQALLDAFTIHRELGTIDDVSIALVGDLHYSRTIRSLAFMLPQWNVGRIFFVGPPNWRVGEDVRAFLDDKGVCYREGTDLAEISSEVDIVYLTRAQTERTNLAMRFLNSPGQKVCVTLTDEVLGRMPDHARVMHPLPRNDEFGELPEEFTDHPKVIIFDQVYNGLLIRMALLQMLLG</sequence>
<dbReference type="GO" id="GO:0006520">
    <property type="term" value="P:amino acid metabolic process"/>
    <property type="evidence" value="ECO:0007669"/>
    <property type="project" value="InterPro"/>
</dbReference>
<evidence type="ECO:0000256" key="1">
    <source>
        <dbReference type="ARBA" id="ARBA00022679"/>
    </source>
</evidence>
<dbReference type="GO" id="GO:0044205">
    <property type="term" value="P:'de novo' UMP biosynthetic process"/>
    <property type="evidence" value="ECO:0007669"/>
    <property type="project" value="UniProtKB-UniPathway"/>
</dbReference>
<keyword evidence="1 2" id="KW-0808">Transferase</keyword>
<evidence type="ECO:0000313" key="5">
    <source>
        <dbReference type="EMBL" id="OGY25246.1"/>
    </source>
</evidence>
<dbReference type="PANTHER" id="PTHR45753">
    <property type="entry name" value="ORNITHINE CARBAMOYLTRANSFERASE, MITOCHONDRIAL"/>
    <property type="match status" value="1"/>
</dbReference>
<feature type="domain" description="Aspartate/ornithine carbamoyltransferase carbamoyl-P binding" evidence="4">
    <location>
        <begin position="2"/>
        <end position="95"/>
    </location>
</feature>
<dbReference type="InterPro" id="IPR006132">
    <property type="entry name" value="Asp/Orn_carbamoyltranf_P-bd"/>
</dbReference>
<dbReference type="AlphaFoldDB" id="A0A1G1WC21"/>
<feature type="non-terminal residue" evidence="5">
    <location>
        <position position="1"/>
    </location>
</feature>
<comment type="caution">
    <text evidence="5">The sequence shown here is derived from an EMBL/GenBank/DDBJ whole genome shotgun (WGS) entry which is preliminary data.</text>
</comment>
<organism evidence="5 6">
    <name type="scientific">Candidatus Woykebacteria bacterium RBG_16_39_9b</name>
    <dbReference type="NCBI Taxonomy" id="1802595"/>
    <lineage>
        <taxon>Bacteria</taxon>
        <taxon>Candidatus Woykeibacteriota</taxon>
    </lineage>
</organism>
<dbReference type="STRING" id="1802595.A2134_02065"/>
<dbReference type="Gene3D" id="3.40.50.1370">
    <property type="entry name" value="Aspartate/ornithine carbamoyltransferase"/>
    <property type="match status" value="2"/>
</dbReference>
<dbReference type="EMBL" id="MHCR01000019">
    <property type="protein sequence ID" value="OGY25246.1"/>
    <property type="molecule type" value="Genomic_DNA"/>
</dbReference>
<dbReference type="InterPro" id="IPR006131">
    <property type="entry name" value="Asp_carbamoyltransf_Asp/Orn-bd"/>
</dbReference>
<evidence type="ECO:0000313" key="6">
    <source>
        <dbReference type="Proteomes" id="UP000178162"/>
    </source>
</evidence>
<dbReference type="Proteomes" id="UP000178162">
    <property type="component" value="Unassembled WGS sequence"/>
</dbReference>
<proteinExistence type="inferred from homology"/>
<dbReference type="PANTHER" id="PTHR45753:SF6">
    <property type="entry name" value="ASPARTATE CARBAMOYLTRANSFERASE"/>
    <property type="match status" value="1"/>
</dbReference>
<accession>A0A1G1WC21</accession>
<evidence type="ECO:0000259" key="4">
    <source>
        <dbReference type="Pfam" id="PF02729"/>
    </source>
</evidence>
<evidence type="ECO:0000259" key="3">
    <source>
        <dbReference type="Pfam" id="PF00185"/>
    </source>
</evidence>
<gene>
    <name evidence="5" type="ORF">A2134_02065</name>
</gene>
<dbReference type="Pfam" id="PF00185">
    <property type="entry name" value="OTCace"/>
    <property type="match status" value="1"/>
</dbReference>
<dbReference type="GO" id="GO:0016743">
    <property type="term" value="F:carboxyl- or carbamoyltransferase activity"/>
    <property type="evidence" value="ECO:0007669"/>
    <property type="project" value="InterPro"/>
</dbReference>
<dbReference type="SUPFAM" id="SSF53671">
    <property type="entry name" value="Aspartate/ornithine carbamoyltransferase"/>
    <property type="match status" value="1"/>
</dbReference>
<dbReference type="PRINTS" id="PR00101">
    <property type="entry name" value="ATCASE"/>
</dbReference>
<comment type="similarity">
    <text evidence="2">Belongs to the aspartate/ornithine carbamoyltransferase superfamily.</text>
</comment>